<organism evidence="1 2">
    <name type="scientific">Gordonia phage Daredevil</name>
    <dbReference type="NCBI Taxonomy" id="2283286"/>
    <lineage>
        <taxon>Viruses</taxon>
        <taxon>Duplodnaviria</taxon>
        <taxon>Heunggongvirae</taxon>
        <taxon>Uroviricota</taxon>
        <taxon>Caudoviricetes</taxon>
        <taxon>Daredevilvirus</taxon>
        <taxon>Daredevilvirus daredevil</taxon>
    </lineage>
</organism>
<evidence type="ECO:0000313" key="1">
    <source>
        <dbReference type="EMBL" id="AXH70395.1"/>
    </source>
</evidence>
<dbReference type="Proteomes" id="UP000257597">
    <property type="component" value="Segment"/>
</dbReference>
<keyword evidence="2" id="KW-1185">Reference proteome</keyword>
<reference evidence="2" key="1">
    <citation type="submission" date="2018-07" db="EMBL/GenBank/DDBJ databases">
        <authorList>
            <person name="Quirk P.G."/>
            <person name="Krulwich T.A."/>
        </authorList>
    </citation>
    <scope>NUCLEOTIDE SEQUENCE [LARGE SCALE GENOMIC DNA]</scope>
</reference>
<name>A0A345MIL4_9CAUD</name>
<sequence length="96" mass="11226">MILPNMPPRFALLAFDLDTNELIFRAERAQFLPTEQPEREYQDIWDRQVITWCPKYTDVLLRLHGDERTGVQYTRTLTKAQVAEMKEALDGLATVD</sequence>
<dbReference type="GeneID" id="54997998"/>
<dbReference type="KEGG" id="vg:54997998"/>
<evidence type="ECO:0000313" key="2">
    <source>
        <dbReference type="Proteomes" id="UP000257597"/>
    </source>
</evidence>
<gene>
    <name evidence="1" type="primary">7</name>
    <name evidence="1" type="ORF">SEA_DAREDEVIL_7</name>
</gene>
<proteinExistence type="predicted"/>
<accession>A0A345MIL4</accession>
<dbReference type="RefSeq" id="YP_009807121.1">
    <property type="nucleotide sequence ID" value="NC_048021.1"/>
</dbReference>
<protein>
    <submittedName>
        <fullName evidence="1">Uncharacterized protein</fullName>
    </submittedName>
</protein>
<dbReference type="EMBL" id="MH590603">
    <property type="protein sequence ID" value="AXH70395.1"/>
    <property type="molecule type" value="Genomic_DNA"/>
</dbReference>